<dbReference type="WBParaSite" id="Gr19_v10_g2717.t1">
    <property type="protein sequence ID" value="Gr19_v10_g2717.t1"/>
    <property type="gene ID" value="Gr19_v10_g2717"/>
</dbReference>
<comment type="catalytic activity">
    <reaction evidence="8">
        <text>DNA(n) + a 2'-deoxyribonucleoside 5'-triphosphate = DNA(n+1) + diphosphate</text>
        <dbReference type="Rhea" id="RHEA:22508"/>
        <dbReference type="Rhea" id="RHEA-COMP:17339"/>
        <dbReference type="Rhea" id="RHEA-COMP:17340"/>
        <dbReference type="ChEBI" id="CHEBI:33019"/>
        <dbReference type="ChEBI" id="CHEBI:61560"/>
        <dbReference type="ChEBI" id="CHEBI:173112"/>
        <dbReference type="EC" id="2.7.7.7"/>
    </reaction>
</comment>
<dbReference type="GO" id="GO:0003677">
    <property type="term" value="F:DNA binding"/>
    <property type="evidence" value="ECO:0007669"/>
    <property type="project" value="UniProtKB-KW"/>
</dbReference>
<sequence length="1636" mass="185697">MQKNLISFNKVQVVAQLGAGRRRLRCLSPVVAEDDDDDDIDQAIDQYCTVTGVWERTKSRSRATRCETVAVQFHNWHKAPQPEGLLSRCLQHLLDRVLASRPAPLRVGVACQPPGWDNAFHIPLRDPRQNNADALASALEAFAKHYDGLDLFSGNVRFRIVAVWPLSTPRVEGCCAENEAMARGTVRCHSFVPIINGGAGDRWCLARAIIIGLADRHICVVQRQTVAHFRVYCIGQRGVGGLELAEQLLLSAGVPLNRPTYGVRDMQRIQQWLDHSLGANEVRLVLFEREAGFRVAWKGAQRALFNLCLVAQNGHFGYIQRPEQLIHARQYCVECESAVDRRTHPQGCRAVCPRCFRFGFDQPCQRNPGEDQSALRCADCQFVFPNADCFAAHRRRVEPPPPGWEHDRRRGQIHRPLCEERRVCPHCGQIVWARAGRHICDNAGANLAFRPNQQQRPPQQQQQQPLNIGAAPQCQPQQLCAKCKGPHDPTWTPHFIQPKHAMRQAPWENDGNDECNVEADSDDNDDDDDDDAVLPLVLEQNVDGDDDDDDGEAELNGADVAHAMPELAPQCRAAGRGPKRRRPLRFLFWDIECEQRPVHANDDDEVGADVEEAAAVVVLKHVPVLICAEVLCERCIALGVDIEREPMRRAPGCFCGAPWRGEKRRRWALPAGADAFSDDEEDVEAGMHAQEQPQQAPVQMPVDGRNPRRLHFFTDPTTGRSAMEQFVEFLLHTGPLNICTLMLAHNGGRYDVHLLLEELQRQGVIPQRLVATGLRVYTMVLGGRNQRHVIVKDTLNFFGCALSKLPATFGLRGVRDKPYFPYAYISEANMDVPLADGTIPPVQAYDPDRMKPAERIQFLAWYEAEQQRQRQHPFLLRRELLRYCANDVRLLRSAALRFREIVGGLAGGMEPFMAASTIAGLALAIYRQCHLRPNTMVHTPEGGFLRRRGASAASRHFFALLERRRPELRGRIRTARWSIGEATVEDDGYRMDALLYRPVPLRPLVIEFNGCYFHGCPVCFPQRQQPLAGGQQAELLLARTQQRAWELENRYGYELQTVWECEFRRLLHGSKALRRLYDEVCRTVPAPLDLRRDALFGGRVEPFSLHYACCDDEEIDDLDIVSLYPFVMKYRSFPVGLPRVLAPEQLNDLRLPWTQPEDNPYTGFLQCRVLPPTPARLGARHTLLPYRTRGGRLTFPLCAKCAERGNADTQRRQRASPLVPRALPRCRHADHQRSWCSAFTHVELNAALALGYRVLAVYEVWDYTAWTSLEAGNSLFSGYVDLLLRLKVEASGWPADCVTADQRARFVDAYAQREGIHIDAQHVEHNPGLRAVVKALLNALWGKLAQRAERDEVRYTGSAREFHDLLADPRQEVVDFVHLNEQLDRCVVRRRHPFVQAPATNNLAVACFVTAHARVYLHERLEEVRASGGRPLYCDTDSVLFVKQRDAARLPSEGDALGQLKREFPGRRIVQFFSAGPKNYGFRHLCARTGGDERAERKVRGLELTYTASQLLPFDRMCQLVLNFFGRRVNAERHVEVPQRRFVRTKRAEILTRATTKVYKPVYTKGLVVAMPQTQAPGGTAYFTRPFGWYDERLNPDRELTDNDEEERERHTDDDDDDDDDDITVDSEFDYDPQQL</sequence>
<feature type="compositionally biased region" description="Acidic residues" evidence="9">
    <location>
        <begin position="510"/>
        <end position="531"/>
    </location>
</feature>
<keyword evidence="3" id="KW-0808">Transferase</keyword>
<dbReference type="GO" id="GO:0006260">
    <property type="term" value="P:DNA replication"/>
    <property type="evidence" value="ECO:0007669"/>
    <property type="project" value="UniProtKB-KW"/>
</dbReference>
<evidence type="ECO:0000256" key="7">
    <source>
        <dbReference type="ARBA" id="ARBA00023125"/>
    </source>
</evidence>
<evidence type="ECO:0000259" key="10">
    <source>
        <dbReference type="Pfam" id="PF03175"/>
    </source>
</evidence>
<evidence type="ECO:0000256" key="8">
    <source>
        <dbReference type="ARBA" id="ARBA00049244"/>
    </source>
</evidence>
<dbReference type="InterPro" id="IPR012337">
    <property type="entry name" value="RNaseH-like_sf"/>
</dbReference>
<dbReference type="PANTHER" id="PTHR33568:SF3">
    <property type="entry name" value="DNA-DIRECTED DNA POLYMERASE"/>
    <property type="match status" value="1"/>
</dbReference>
<proteinExistence type="inferred from homology"/>
<keyword evidence="6" id="KW-0239">DNA-directed DNA polymerase</keyword>
<evidence type="ECO:0000256" key="5">
    <source>
        <dbReference type="ARBA" id="ARBA00022705"/>
    </source>
</evidence>
<dbReference type="Gene3D" id="3.30.420.10">
    <property type="entry name" value="Ribonuclease H-like superfamily/Ribonuclease H"/>
    <property type="match status" value="1"/>
</dbReference>
<evidence type="ECO:0000256" key="9">
    <source>
        <dbReference type="SAM" id="MobiDB-lite"/>
    </source>
</evidence>
<evidence type="ECO:0000256" key="3">
    <source>
        <dbReference type="ARBA" id="ARBA00022679"/>
    </source>
</evidence>
<feature type="compositionally biased region" description="Acidic residues" evidence="9">
    <location>
        <begin position="1614"/>
        <end position="1636"/>
    </location>
</feature>
<evidence type="ECO:0000256" key="1">
    <source>
        <dbReference type="ARBA" id="ARBA00005755"/>
    </source>
</evidence>
<dbReference type="Proteomes" id="UP000887572">
    <property type="component" value="Unplaced"/>
</dbReference>
<evidence type="ECO:0000256" key="2">
    <source>
        <dbReference type="ARBA" id="ARBA00012417"/>
    </source>
</evidence>
<keyword evidence="11" id="KW-1185">Reference proteome</keyword>
<dbReference type="Gene3D" id="3.90.1600.10">
    <property type="entry name" value="Palm domain of DNA polymerase"/>
    <property type="match status" value="1"/>
</dbReference>
<evidence type="ECO:0000256" key="6">
    <source>
        <dbReference type="ARBA" id="ARBA00022932"/>
    </source>
</evidence>
<reference evidence="12" key="1">
    <citation type="submission" date="2022-11" db="UniProtKB">
        <authorList>
            <consortium name="WormBaseParasite"/>
        </authorList>
    </citation>
    <scope>IDENTIFICATION</scope>
</reference>
<keyword evidence="4" id="KW-0548">Nucleotidyltransferase</keyword>
<dbReference type="GO" id="GO:0042575">
    <property type="term" value="C:DNA polymerase complex"/>
    <property type="evidence" value="ECO:0007669"/>
    <property type="project" value="UniProtKB-ARBA"/>
</dbReference>
<dbReference type="InterPro" id="IPR004868">
    <property type="entry name" value="DNA-dir_DNA_pol_B_mt/vir"/>
</dbReference>
<dbReference type="InterPro" id="IPR043502">
    <property type="entry name" value="DNA/RNA_pol_sf"/>
</dbReference>
<feature type="region of interest" description="Disordered" evidence="9">
    <location>
        <begin position="505"/>
        <end position="531"/>
    </location>
</feature>
<dbReference type="SUPFAM" id="SSF56672">
    <property type="entry name" value="DNA/RNA polymerases"/>
    <property type="match status" value="1"/>
</dbReference>
<organism evidence="11 12">
    <name type="scientific">Globodera rostochiensis</name>
    <name type="common">Golden nematode worm</name>
    <name type="synonym">Heterodera rostochiensis</name>
    <dbReference type="NCBI Taxonomy" id="31243"/>
    <lineage>
        <taxon>Eukaryota</taxon>
        <taxon>Metazoa</taxon>
        <taxon>Ecdysozoa</taxon>
        <taxon>Nematoda</taxon>
        <taxon>Chromadorea</taxon>
        <taxon>Rhabditida</taxon>
        <taxon>Tylenchina</taxon>
        <taxon>Tylenchomorpha</taxon>
        <taxon>Tylenchoidea</taxon>
        <taxon>Heteroderidae</taxon>
        <taxon>Heteroderinae</taxon>
        <taxon>Globodera</taxon>
    </lineage>
</organism>
<name>A0A914HLZ0_GLORO</name>
<protein>
    <recommendedName>
        <fullName evidence="2">DNA-directed DNA polymerase</fullName>
        <ecNumber evidence="2">2.7.7.7</ecNumber>
    </recommendedName>
</protein>
<feature type="domain" description="DNA-directed DNA polymerase family B mitochondria/virus" evidence="10">
    <location>
        <begin position="1092"/>
        <end position="1196"/>
    </location>
</feature>
<dbReference type="InterPro" id="IPR036397">
    <property type="entry name" value="RNaseH_sf"/>
</dbReference>
<accession>A0A914HLZ0</accession>
<feature type="region of interest" description="Disordered" evidence="9">
    <location>
        <begin position="1594"/>
        <end position="1636"/>
    </location>
</feature>
<evidence type="ECO:0000313" key="12">
    <source>
        <dbReference type="WBParaSite" id="Gr19_v10_g2717.t1"/>
    </source>
</evidence>
<feature type="domain" description="DNA-directed DNA polymerase family B mitochondria/virus" evidence="10">
    <location>
        <begin position="742"/>
        <end position="940"/>
    </location>
</feature>
<dbReference type="GO" id="GO:0003887">
    <property type="term" value="F:DNA-directed DNA polymerase activity"/>
    <property type="evidence" value="ECO:0007669"/>
    <property type="project" value="UniProtKB-KW"/>
</dbReference>
<evidence type="ECO:0000313" key="11">
    <source>
        <dbReference type="Proteomes" id="UP000887572"/>
    </source>
</evidence>
<dbReference type="EC" id="2.7.7.7" evidence="2"/>
<comment type="similarity">
    <text evidence="1">Belongs to the DNA polymerase type-B family.</text>
</comment>
<dbReference type="Gene3D" id="3.40.960.10">
    <property type="entry name" value="VSR Endonuclease"/>
    <property type="match status" value="1"/>
</dbReference>
<dbReference type="PANTHER" id="PTHR33568">
    <property type="entry name" value="DNA POLYMERASE"/>
    <property type="match status" value="1"/>
</dbReference>
<keyword evidence="7" id="KW-0238">DNA-binding</keyword>
<keyword evidence="5" id="KW-0235">DNA replication</keyword>
<dbReference type="SUPFAM" id="SSF53098">
    <property type="entry name" value="Ribonuclease H-like"/>
    <property type="match status" value="1"/>
</dbReference>
<dbReference type="Pfam" id="PF03175">
    <property type="entry name" value="DNA_pol_B_2"/>
    <property type="match status" value="2"/>
</dbReference>
<dbReference type="GO" id="GO:0000166">
    <property type="term" value="F:nucleotide binding"/>
    <property type="evidence" value="ECO:0007669"/>
    <property type="project" value="InterPro"/>
</dbReference>
<dbReference type="InterPro" id="IPR023211">
    <property type="entry name" value="DNA_pol_palm_dom_sf"/>
</dbReference>
<evidence type="ECO:0000256" key="4">
    <source>
        <dbReference type="ARBA" id="ARBA00022695"/>
    </source>
</evidence>